<feature type="transmembrane region" description="Helical" evidence="10">
    <location>
        <begin position="704"/>
        <end position="727"/>
    </location>
</feature>
<keyword evidence="7" id="KW-0811">Translocation</keyword>
<feature type="transmembrane region" description="Helical" evidence="10">
    <location>
        <begin position="254"/>
        <end position="275"/>
    </location>
</feature>
<keyword evidence="4 10" id="KW-0812">Transmembrane</keyword>
<evidence type="ECO:0000256" key="3">
    <source>
        <dbReference type="ARBA" id="ARBA00022475"/>
    </source>
</evidence>
<dbReference type="PANTHER" id="PTHR30081">
    <property type="entry name" value="PROTEIN-EXPORT MEMBRANE PROTEIN SEC"/>
    <property type="match status" value="1"/>
</dbReference>
<reference evidence="13" key="2">
    <citation type="journal article" date="2021" name="PeerJ">
        <title>Extensive microbial diversity within the chicken gut microbiome revealed by metagenomics and culture.</title>
        <authorList>
            <person name="Gilroy R."/>
            <person name="Ravi A."/>
            <person name="Getino M."/>
            <person name="Pursley I."/>
            <person name="Horton D.L."/>
            <person name="Alikhan N.F."/>
            <person name="Baker D."/>
            <person name="Gharbi K."/>
            <person name="Hall N."/>
            <person name="Watson M."/>
            <person name="Adriaenssens E.M."/>
            <person name="Foster-Nyarko E."/>
            <person name="Jarju S."/>
            <person name="Secka A."/>
            <person name="Antonio M."/>
            <person name="Oren A."/>
            <person name="Chaudhuri R.R."/>
            <person name="La Ragione R."/>
            <person name="Hildebrand F."/>
            <person name="Pallen M.J."/>
        </authorList>
    </citation>
    <scope>NUCLEOTIDE SEQUENCE</scope>
    <source>
        <strain evidence="13">ChiSjej6B24-2974</strain>
    </source>
</reference>
<dbReference type="InterPro" id="IPR048634">
    <property type="entry name" value="SecD_SecF_C"/>
</dbReference>
<gene>
    <name evidence="13" type="ORF">IAA52_09610</name>
</gene>
<feature type="transmembrane region" description="Helical" evidence="10">
    <location>
        <begin position="782"/>
        <end position="803"/>
    </location>
</feature>
<comment type="subcellular location">
    <subcellularLocation>
        <location evidence="1">Cell membrane</location>
        <topology evidence="1">Multi-pass membrane protein</topology>
    </subcellularLocation>
</comment>
<dbReference type="PANTHER" id="PTHR30081:SF1">
    <property type="entry name" value="PROTEIN TRANSLOCASE SUBUNIT SECD"/>
    <property type="match status" value="1"/>
</dbReference>
<keyword evidence="8 10" id="KW-0472">Membrane</keyword>
<dbReference type="Gene3D" id="3.30.70.3400">
    <property type="match status" value="1"/>
</dbReference>
<feature type="transmembrane region" description="Helical" evidence="10">
    <location>
        <begin position="428"/>
        <end position="447"/>
    </location>
</feature>
<feature type="transmembrane region" description="Helical" evidence="10">
    <location>
        <begin position="387"/>
        <end position="407"/>
    </location>
</feature>
<evidence type="ECO:0000313" key="13">
    <source>
        <dbReference type="EMBL" id="HIQ83340.1"/>
    </source>
</evidence>
<feature type="region of interest" description="Disordered" evidence="9">
    <location>
        <begin position="499"/>
        <end position="617"/>
    </location>
</feature>
<organism evidence="13 14">
    <name type="scientific">Candidatus Pullichristensenella stercorigallinarum</name>
    <dbReference type="NCBI Taxonomy" id="2840909"/>
    <lineage>
        <taxon>Bacteria</taxon>
        <taxon>Bacillati</taxon>
        <taxon>Bacillota</taxon>
        <taxon>Clostridia</taxon>
        <taxon>Candidatus Pullichristensenella</taxon>
    </lineage>
</organism>
<dbReference type="InterPro" id="IPR054384">
    <property type="entry name" value="SecDF_P1_head"/>
</dbReference>
<dbReference type="Gene3D" id="3.30.1360.200">
    <property type="match status" value="1"/>
</dbReference>
<dbReference type="AlphaFoldDB" id="A0A9D0ZMP7"/>
<evidence type="ECO:0000256" key="10">
    <source>
        <dbReference type="SAM" id="Phobius"/>
    </source>
</evidence>
<accession>A0A9D0ZMP7</accession>
<evidence type="ECO:0000256" key="1">
    <source>
        <dbReference type="ARBA" id="ARBA00004651"/>
    </source>
</evidence>
<evidence type="ECO:0000256" key="7">
    <source>
        <dbReference type="ARBA" id="ARBA00023010"/>
    </source>
</evidence>
<keyword evidence="5" id="KW-0653">Protein transport</keyword>
<feature type="transmembrane region" description="Helical" evidence="10">
    <location>
        <begin position="815"/>
        <end position="835"/>
    </location>
</feature>
<feature type="domain" description="Protein export membrane protein SecD/SecF C-terminal" evidence="11">
    <location>
        <begin position="662"/>
        <end position="835"/>
    </location>
</feature>
<dbReference type="InterPro" id="IPR022813">
    <property type="entry name" value="SecD/SecF_arch_bac"/>
</dbReference>
<dbReference type="Proteomes" id="UP000824260">
    <property type="component" value="Unassembled WGS sequence"/>
</dbReference>
<reference evidence="13" key="1">
    <citation type="submission" date="2020-10" db="EMBL/GenBank/DDBJ databases">
        <authorList>
            <person name="Gilroy R."/>
        </authorList>
    </citation>
    <scope>NUCLEOTIDE SEQUENCE</scope>
    <source>
        <strain evidence="13">ChiSjej6B24-2974</strain>
    </source>
</reference>
<evidence type="ECO:0000259" key="11">
    <source>
        <dbReference type="Pfam" id="PF02355"/>
    </source>
</evidence>
<proteinExistence type="predicted"/>
<evidence type="ECO:0000256" key="9">
    <source>
        <dbReference type="SAM" id="MobiDB-lite"/>
    </source>
</evidence>
<dbReference type="Gene3D" id="1.20.1640.10">
    <property type="entry name" value="Multidrug efflux transporter AcrB transmembrane domain"/>
    <property type="match status" value="1"/>
</dbReference>
<protein>
    <recommendedName>
        <fullName evidence="15">Preprotein translocase subunit SecD</fullName>
    </recommendedName>
</protein>
<feature type="transmembrane region" description="Helical" evidence="10">
    <location>
        <begin position="733"/>
        <end position="754"/>
    </location>
</feature>
<evidence type="ECO:0000259" key="12">
    <source>
        <dbReference type="Pfam" id="PF22599"/>
    </source>
</evidence>
<feature type="compositionally biased region" description="Low complexity" evidence="9">
    <location>
        <begin position="508"/>
        <end position="617"/>
    </location>
</feature>
<evidence type="ECO:0000256" key="5">
    <source>
        <dbReference type="ARBA" id="ARBA00022927"/>
    </source>
</evidence>
<keyword evidence="2" id="KW-0813">Transport</keyword>
<keyword evidence="6 10" id="KW-1133">Transmembrane helix</keyword>
<feature type="transmembrane region" description="Helical" evidence="10">
    <location>
        <begin position="282"/>
        <end position="304"/>
    </location>
</feature>
<evidence type="ECO:0000313" key="14">
    <source>
        <dbReference type="Proteomes" id="UP000824260"/>
    </source>
</evidence>
<dbReference type="EMBL" id="DVFZ01000095">
    <property type="protein sequence ID" value="HIQ83340.1"/>
    <property type="molecule type" value="Genomic_DNA"/>
</dbReference>
<feature type="domain" description="SecDF P1 head subdomain" evidence="12">
    <location>
        <begin position="131"/>
        <end position="235"/>
    </location>
</feature>
<evidence type="ECO:0008006" key="15">
    <source>
        <dbReference type="Google" id="ProtNLM"/>
    </source>
</evidence>
<dbReference type="GO" id="GO:0005886">
    <property type="term" value="C:plasma membrane"/>
    <property type="evidence" value="ECO:0007669"/>
    <property type="project" value="UniProtKB-SubCell"/>
</dbReference>
<feature type="transmembrane region" description="Helical" evidence="10">
    <location>
        <begin position="310"/>
        <end position="330"/>
    </location>
</feature>
<feature type="transmembrane region" description="Helical" evidence="10">
    <location>
        <begin position="354"/>
        <end position="375"/>
    </location>
</feature>
<evidence type="ECO:0000256" key="8">
    <source>
        <dbReference type="ARBA" id="ARBA00023136"/>
    </source>
</evidence>
<evidence type="ECO:0000256" key="6">
    <source>
        <dbReference type="ARBA" id="ARBA00022989"/>
    </source>
</evidence>
<evidence type="ECO:0000256" key="2">
    <source>
        <dbReference type="ARBA" id="ARBA00022448"/>
    </source>
</evidence>
<dbReference type="Pfam" id="PF22599">
    <property type="entry name" value="SecDF_P1_head"/>
    <property type="match status" value="1"/>
</dbReference>
<dbReference type="Pfam" id="PF02355">
    <property type="entry name" value="SecD_SecF_C"/>
    <property type="match status" value="1"/>
</dbReference>
<comment type="caution">
    <text evidence="13">The sequence shown here is derived from an EMBL/GenBank/DDBJ whole genome shotgun (WGS) entry which is preliminary data.</text>
</comment>
<dbReference type="GO" id="GO:0015031">
    <property type="term" value="P:protein transport"/>
    <property type="evidence" value="ECO:0007669"/>
    <property type="project" value="UniProtKB-KW"/>
</dbReference>
<name>A0A9D0ZMP7_9FIRM</name>
<evidence type="ECO:0000256" key="4">
    <source>
        <dbReference type="ARBA" id="ARBA00022692"/>
    </source>
</evidence>
<feature type="transmembrane region" description="Helical" evidence="10">
    <location>
        <begin position="676"/>
        <end position="697"/>
    </location>
</feature>
<keyword evidence="3" id="KW-1003">Cell membrane</keyword>
<dbReference type="SUPFAM" id="SSF82866">
    <property type="entry name" value="Multidrug efflux transporter AcrB transmembrane domain"/>
    <property type="match status" value="2"/>
</dbReference>
<sequence>MQAKTKSKIKLGVVLVLVVLIAILGLSGSLRVGKYRFYPFADFLKPGLDLGGGVSAEYAAADASAEDLDSQLDSAAQTLRARLEALDLNEATVARTDAGVRVEVPDASGAEEDLAAIGATGHVEIRDADGNAVLEGADLSSPTVGAVYDSESNPYGAVNFTLSGAVADSFAETAAEIAGQTLSVYLDDELIFSSTLEQMISGNTGFIALTNYADYAAGTRAAQRLAAILASGELPLEMETVRVENISPLMGENAGTLVAVALCAALALAVIGLIARYRLPGAAAALGVLVWALLTVILVCELSFVHLSLAGALGLLPGLCMVAGGFALLLERYAREASAGYAPLTALRRAKRPTLVACADMGLVLLLAVAAMYWLGGDAVKNFASALLVSAVCALAVLLVLACFLVGNALRLSDKPYAVKASEKKFSLSPRACAAIPAALVVVALVMQLCGAGLRPGLDLGGGAVARYALGEEYALADVAGAVREAGVDGYQIVKAEATLPEDESADETAGTTDETAGTEAAGTTDETTGTTDEAAGTTDEAGTEAAGATDEAAGTEAADTTDEAAGTEAADTTDETAGTTDEAAGTEAAGTEAADTTDEAAGTTDEAAETGTTGDAAETAATVAAGSMTDVEIRVPGADAAALEAAQEALTTALTARYANARLVSIQNVSAVGGAIGPAVLALLAACVLACVYIAIRFGLSGALAALASCVCDALVAVAVAAIFGWALRVELAFTAAVAFAAVCSLTAGALVLGRYRETSRTPGMARASREEIIARDAPMALGRAASVAVPALLAAVLMLVLGPSPVRAAAVPVLAGALSSLLSATQITGRLWACLGARRKHSK</sequence>